<sequence>MEIKNRLFPYPVLCDNNDDYIESKFDVTVTKEEKLNDIILHFDIELDNTELLSLIREGKAEYVMHIECPYTSYRKVVRGFSKPIEYSIPKEKVNKDVYLVAMVVATSEINNFYSDSFNEDYDESVYFEKGSILAYKNLPRLIIVKNYEELARGDSFFTIVNKSYGKEEMEPVTYDLSGDKIKILVDNNMYNKYVKFQTNQDMFPLIISLLVLPALAYAIEILRNEGNGNYASTYWYQKLCKSCELKGKDFKNDIVEGEFTAIEVAQLLLEEPVEMAFNNISVIAENSTDEEE</sequence>
<name>A0A415MEA7_9FIRM</name>
<organism evidence="1 2">
    <name type="scientific">Lachnospira eligens</name>
    <dbReference type="NCBI Taxonomy" id="39485"/>
    <lineage>
        <taxon>Bacteria</taxon>
        <taxon>Bacillati</taxon>
        <taxon>Bacillota</taxon>
        <taxon>Clostridia</taxon>
        <taxon>Lachnospirales</taxon>
        <taxon>Lachnospiraceae</taxon>
        <taxon>Lachnospira</taxon>
    </lineage>
</organism>
<dbReference type="Proteomes" id="UP000285201">
    <property type="component" value="Unassembled WGS sequence"/>
</dbReference>
<evidence type="ECO:0000313" key="1">
    <source>
        <dbReference type="EMBL" id="RHL70944.1"/>
    </source>
</evidence>
<dbReference type="EMBL" id="QROY01000002">
    <property type="protein sequence ID" value="RHL70944.1"/>
    <property type="molecule type" value="Genomic_DNA"/>
</dbReference>
<comment type="caution">
    <text evidence="1">The sequence shown here is derived from an EMBL/GenBank/DDBJ whole genome shotgun (WGS) entry which is preliminary data.</text>
</comment>
<proteinExistence type="predicted"/>
<evidence type="ECO:0000313" key="2">
    <source>
        <dbReference type="Proteomes" id="UP000285201"/>
    </source>
</evidence>
<dbReference type="AlphaFoldDB" id="A0A415MEA7"/>
<dbReference type="RefSeq" id="WP_118344444.1">
    <property type="nucleotide sequence ID" value="NZ_QRNP01000019.1"/>
</dbReference>
<gene>
    <name evidence="1" type="ORF">DW007_02005</name>
</gene>
<reference evidence="1 2" key="1">
    <citation type="submission" date="2018-08" db="EMBL/GenBank/DDBJ databases">
        <title>A genome reference for cultivated species of the human gut microbiota.</title>
        <authorList>
            <person name="Zou Y."/>
            <person name="Xue W."/>
            <person name="Luo G."/>
        </authorList>
    </citation>
    <scope>NUCLEOTIDE SEQUENCE [LARGE SCALE GENOMIC DNA]</scope>
    <source>
        <strain evidence="1 2">AF36-7BH</strain>
    </source>
</reference>
<accession>A0A415MEA7</accession>
<protein>
    <submittedName>
        <fullName evidence="1">Uncharacterized protein</fullName>
    </submittedName>
</protein>